<protein>
    <recommendedName>
        <fullName evidence="3">Sensory transduction regulator</fullName>
    </recommendedName>
</protein>
<dbReference type="UniPathway" id="UPA00148"/>
<reference evidence="1 2" key="2">
    <citation type="submission" date="2019-07" db="EMBL/GenBank/DDBJ databases">
        <authorList>
            <person name="Huang Y."/>
        </authorList>
    </citation>
    <scope>NUCLEOTIDE SEQUENCE [LARGE SCALE GENOMIC DNA]</scope>
    <source>
        <strain evidence="1 2">HY188</strain>
    </source>
</reference>
<dbReference type="GO" id="GO:0016994">
    <property type="term" value="F:precorrin-6A reductase activity"/>
    <property type="evidence" value="ECO:0007669"/>
    <property type="project" value="InterPro"/>
</dbReference>
<name>A0A516X5Q5_9ACTN</name>
<dbReference type="EMBL" id="CP041765">
    <property type="protein sequence ID" value="QDQ98011.1"/>
    <property type="molecule type" value="Genomic_DNA"/>
</dbReference>
<evidence type="ECO:0000313" key="2">
    <source>
        <dbReference type="Proteomes" id="UP000317344"/>
    </source>
</evidence>
<dbReference type="KEGG" id="toy:FO059_12645"/>
<keyword evidence="2" id="KW-1185">Reference proteome</keyword>
<sequence length="158" mass="16078">MSRLPGDPEGDGAHVDAVARLRGRVARGLASVADDAEVQSPSRQSNGDGSVSFHFGGAPCAVHVAQIADGLEMISVTCVVAWDVPDDDRLGALLAAARERTQFGTLRAVAQGTGGSADVVLQYAFPGSGLADEPLRTLLLLVLGGAADARAVFAALGE</sequence>
<dbReference type="PROSITE" id="PS51014">
    <property type="entry name" value="COBK_CBIJ"/>
    <property type="match status" value="1"/>
</dbReference>
<dbReference type="RefSeq" id="WP_143909265.1">
    <property type="nucleotide sequence ID" value="NZ_CP041765.1"/>
</dbReference>
<dbReference type="InterPro" id="IPR003723">
    <property type="entry name" value="Precorrin-6x_reduct"/>
</dbReference>
<organism evidence="1 2">
    <name type="scientific">Tomitella fengzijianii</name>
    <dbReference type="NCBI Taxonomy" id="2597660"/>
    <lineage>
        <taxon>Bacteria</taxon>
        <taxon>Bacillati</taxon>
        <taxon>Actinomycetota</taxon>
        <taxon>Actinomycetes</taxon>
        <taxon>Mycobacteriales</taxon>
        <taxon>Tomitella</taxon>
    </lineage>
</organism>
<dbReference type="GO" id="GO:0009236">
    <property type="term" value="P:cobalamin biosynthetic process"/>
    <property type="evidence" value="ECO:0007669"/>
    <property type="project" value="UniProtKB-UniPathway"/>
</dbReference>
<gene>
    <name evidence="1" type="ORF">FO059_12645</name>
</gene>
<accession>A0A516X5Q5</accession>
<dbReference type="OrthoDB" id="4623481at2"/>
<evidence type="ECO:0008006" key="3">
    <source>
        <dbReference type="Google" id="ProtNLM"/>
    </source>
</evidence>
<proteinExistence type="predicted"/>
<evidence type="ECO:0000313" key="1">
    <source>
        <dbReference type="EMBL" id="QDQ98011.1"/>
    </source>
</evidence>
<reference evidence="1 2" key="1">
    <citation type="submission" date="2019-07" db="EMBL/GenBank/DDBJ databases">
        <title>Tomitella cavernea sp. nov., an actinomycete isolated from soil.</title>
        <authorList>
            <person name="Cheng J."/>
        </authorList>
    </citation>
    <scope>NUCLEOTIDE SEQUENCE [LARGE SCALE GENOMIC DNA]</scope>
    <source>
        <strain evidence="1 2">HY188</strain>
    </source>
</reference>
<dbReference type="Proteomes" id="UP000317344">
    <property type="component" value="Chromosome"/>
</dbReference>
<dbReference type="AlphaFoldDB" id="A0A516X5Q5"/>